<keyword evidence="1" id="KW-0732">Signal</keyword>
<dbReference type="PROSITE" id="PS51257">
    <property type="entry name" value="PROKAR_LIPOPROTEIN"/>
    <property type="match status" value="1"/>
</dbReference>
<reference evidence="2 3" key="1">
    <citation type="submission" date="2024-02" db="EMBL/GenBank/DDBJ databases">
        <title>A novel Gemmatimonadota bacterium.</title>
        <authorList>
            <person name="Du Z.-J."/>
            <person name="Ye Y.-Q."/>
        </authorList>
    </citation>
    <scope>NUCLEOTIDE SEQUENCE [LARGE SCALE GENOMIC DNA]</scope>
    <source>
        <strain evidence="2 3">DH-20</strain>
    </source>
</reference>
<name>A0ABU9E879_9BACT</name>
<dbReference type="RefSeq" id="WP_405276869.1">
    <property type="nucleotide sequence ID" value="NZ_JBBHLI010000004.1"/>
</dbReference>
<comment type="caution">
    <text evidence="2">The sequence shown here is derived from an EMBL/GenBank/DDBJ whole genome shotgun (WGS) entry which is preliminary data.</text>
</comment>
<proteinExistence type="predicted"/>
<keyword evidence="3" id="KW-1185">Reference proteome</keyword>
<feature type="signal peptide" evidence="1">
    <location>
        <begin position="1"/>
        <end position="34"/>
    </location>
</feature>
<protein>
    <submittedName>
        <fullName evidence="2">Uncharacterized protein</fullName>
    </submittedName>
</protein>
<feature type="chain" id="PRO_5045963203" evidence="1">
    <location>
        <begin position="35"/>
        <end position="293"/>
    </location>
</feature>
<evidence type="ECO:0000256" key="1">
    <source>
        <dbReference type="SAM" id="SignalP"/>
    </source>
</evidence>
<organism evidence="2 3">
    <name type="scientific">Gaopeijia maritima</name>
    <dbReference type="NCBI Taxonomy" id="3119007"/>
    <lineage>
        <taxon>Bacteria</taxon>
        <taxon>Pseudomonadati</taxon>
        <taxon>Gemmatimonadota</taxon>
        <taxon>Longimicrobiia</taxon>
        <taxon>Gaopeijiales</taxon>
        <taxon>Gaopeijiaceae</taxon>
        <taxon>Gaopeijia</taxon>
    </lineage>
</organism>
<gene>
    <name evidence="2" type="ORF">WI372_08190</name>
</gene>
<evidence type="ECO:0000313" key="2">
    <source>
        <dbReference type="EMBL" id="MEK9500952.1"/>
    </source>
</evidence>
<sequence>MARHSRRTSPFPLLRRRVGSAALLSAAVALTACSDDPTGPSIEDRIDEIETIRVDLRDGSAHVAHTHGSGAAMHWHGDLHLHPGDEVELDVTFLDAQGDTIRLFDSGELALAASLSGASGALQIESHGDHLEVTAVGEGEGTLTISIMHDGHSDFSAPALAFEVVDHEPGADGVAVVRLLDHADESELAHTHDTGDDMYWQGHLHLHPGDELEVELEFLDADGHVIDLVSGDRTLMVSLAEGSASGVVELAAHGDHADIEAVADGEVEVVFTVMDGDEVVMTLPGLEVEVVTH</sequence>
<dbReference type="Proteomes" id="UP001484239">
    <property type="component" value="Unassembled WGS sequence"/>
</dbReference>
<accession>A0ABU9E879</accession>
<evidence type="ECO:0000313" key="3">
    <source>
        <dbReference type="Proteomes" id="UP001484239"/>
    </source>
</evidence>
<dbReference type="EMBL" id="JBBHLI010000004">
    <property type="protein sequence ID" value="MEK9500952.1"/>
    <property type="molecule type" value="Genomic_DNA"/>
</dbReference>